<dbReference type="EMBL" id="GFDL01008295">
    <property type="protein sequence ID" value="JAV26750.1"/>
    <property type="molecule type" value="Transcribed_RNA"/>
</dbReference>
<accession>A0A1Q3FGR7</accession>
<dbReference type="InterPro" id="IPR016181">
    <property type="entry name" value="Acyl_CoA_acyltransferase"/>
</dbReference>
<organism evidence="5">
    <name type="scientific">Culex tarsalis</name>
    <name type="common">Encephalitis mosquito</name>
    <dbReference type="NCBI Taxonomy" id="7177"/>
    <lineage>
        <taxon>Eukaryota</taxon>
        <taxon>Metazoa</taxon>
        <taxon>Ecdysozoa</taxon>
        <taxon>Arthropoda</taxon>
        <taxon>Hexapoda</taxon>
        <taxon>Insecta</taxon>
        <taxon>Pterygota</taxon>
        <taxon>Neoptera</taxon>
        <taxon>Endopterygota</taxon>
        <taxon>Diptera</taxon>
        <taxon>Nematocera</taxon>
        <taxon>Culicoidea</taxon>
        <taxon>Culicidae</taxon>
        <taxon>Culicinae</taxon>
        <taxon>Culicini</taxon>
        <taxon>Culex</taxon>
        <taxon>Culex</taxon>
    </lineage>
</organism>
<dbReference type="SUPFAM" id="SSF55729">
    <property type="entry name" value="Acyl-CoA N-acyltransferases (Nat)"/>
    <property type="match status" value="1"/>
</dbReference>
<evidence type="ECO:0000256" key="2">
    <source>
        <dbReference type="ARBA" id="ARBA00022679"/>
    </source>
</evidence>
<dbReference type="PANTHER" id="PTHR13256:SF16">
    <property type="entry name" value="ALPHA_BETA-TUBULIN-N-ACETYLTRANSFERASE 9"/>
    <property type="match status" value="1"/>
</dbReference>
<dbReference type="Gene3D" id="3.40.630.30">
    <property type="match status" value="1"/>
</dbReference>
<proteinExistence type="inferred from homology"/>
<evidence type="ECO:0000313" key="5">
    <source>
        <dbReference type="EMBL" id="JAV26750.1"/>
    </source>
</evidence>
<evidence type="ECO:0000259" key="4">
    <source>
        <dbReference type="Pfam" id="PF13302"/>
    </source>
</evidence>
<sequence>MRLNEHLKLVGTNVILVPYEAKHVEKYHRWMQNEELQELTASEPLTLEQEYAMQKSWREDDDKCTFLILDKALYEQTGDEIAALIGDTNIFLLSPDDEDDDLKTGEIEIMIAEQPARGKRYGWESTLIMLAFGVKKLDIRRYRAITKDSNARAIQMFTKMGFREVKRVAVFQEVTFEKTVDDAWLKWIEREVSLVIESYHAS</sequence>
<keyword evidence="2 5" id="KW-0808">Transferase</keyword>
<protein>
    <submittedName>
        <fullName evidence="5">Putative phosphoglucosamine acetyltransferase</fullName>
    </submittedName>
</protein>
<feature type="domain" description="N-acetyltransferase" evidence="4">
    <location>
        <begin position="14"/>
        <end position="163"/>
    </location>
</feature>
<dbReference type="InterPro" id="IPR000182">
    <property type="entry name" value="GNAT_dom"/>
</dbReference>
<dbReference type="InterPro" id="IPR039135">
    <property type="entry name" value="NAT9-like"/>
</dbReference>
<comment type="similarity">
    <text evidence="1">Belongs to the acetyltransferase family. GNAT subfamily.</text>
</comment>
<reference evidence="5" key="1">
    <citation type="submission" date="2017-01" db="EMBL/GenBank/DDBJ databases">
        <title>A deep insight into the sialotranscriptome of adult male and female Cluex tarsalis mosquitoes.</title>
        <authorList>
            <person name="Ribeiro J.M."/>
            <person name="Moreira F."/>
            <person name="Bernard K.A."/>
            <person name="Calvo E."/>
        </authorList>
    </citation>
    <scope>NUCLEOTIDE SEQUENCE</scope>
    <source>
        <strain evidence="5">Kern County</strain>
        <tissue evidence="5">Salivary glands</tissue>
    </source>
</reference>
<keyword evidence="3" id="KW-0012">Acyltransferase</keyword>
<dbReference type="PANTHER" id="PTHR13256">
    <property type="entry name" value="N-ACETYLTRANSFERASE 9"/>
    <property type="match status" value="1"/>
</dbReference>
<evidence type="ECO:0000256" key="1">
    <source>
        <dbReference type="ARBA" id="ARBA00009342"/>
    </source>
</evidence>
<dbReference type="GO" id="GO:0008080">
    <property type="term" value="F:N-acetyltransferase activity"/>
    <property type="evidence" value="ECO:0007669"/>
    <property type="project" value="InterPro"/>
</dbReference>
<dbReference type="Pfam" id="PF13302">
    <property type="entry name" value="Acetyltransf_3"/>
    <property type="match status" value="1"/>
</dbReference>
<dbReference type="AlphaFoldDB" id="A0A1Q3FGR7"/>
<name>A0A1Q3FGR7_CULTA</name>
<evidence type="ECO:0000256" key="3">
    <source>
        <dbReference type="ARBA" id="ARBA00023315"/>
    </source>
</evidence>